<name>A0A1E3X8A4_9BACT</name>
<keyword evidence="1" id="KW-1133">Transmembrane helix</keyword>
<evidence type="ECO:0000313" key="3">
    <source>
        <dbReference type="Proteomes" id="UP000094056"/>
    </source>
</evidence>
<protein>
    <recommendedName>
        <fullName evidence="4">Cytochrome c biogenesis protein</fullName>
    </recommendedName>
</protein>
<accession>A0A1E3X8A4</accession>
<keyword evidence="1" id="KW-0472">Membrane</keyword>
<dbReference type="Proteomes" id="UP000094056">
    <property type="component" value="Unassembled WGS sequence"/>
</dbReference>
<feature type="transmembrane region" description="Helical" evidence="1">
    <location>
        <begin position="295"/>
        <end position="314"/>
    </location>
</feature>
<feature type="transmembrane region" description="Helical" evidence="1">
    <location>
        <begin position="96"/>
        <end position="119"/>
    </location>
</feature>
<feature type="transmembrane region" description="Helical" evidence="1">
    <location>
        <begin position="59"/>
        <end position="84"/>
    </location>
</feature>
<evidence type="ECO:0000313" key="2">
    <source>
        <dbReference type="EMBL" id="ODS31866.1"/>
    </source>
</evidence>
<comment type="caution">
    <text evidence="2">The sequence shown here is derived from an EMBL/GenBank/DDBJ whole genome shotgun (WGS) entry which is preliminary data.</text>
</comment>
<gene>
    <name evidence="2" type="ORF">SCARUB_03011</name>
</gene>
<evidence type="ECO:0008006" key="4">
    <source>
        <dbReference type="Google" id="ProtNLM"/>
    </source>
</evidence>
<feature type="transmembrane region" description="Helical" evidence="1">
    <location>
        <begin position="12"/>
        <end position="35"/>
    </location>
</feature>
<evidence type="ECO:0000256" key="1">
    <source>
        <dbReference type="SAM" id="Phobius"/>
    </source>
</evidence>
<keyword evidence="1" id="KW-0812">Transmembrane</keyword>
<dbReference type="EMBL" id="MAYW01000090">
    <property type="protein sequence ID" value="ODS31866.1"/>
    <property type="molecule type" value="Genomic_DNA"/>
</dbReference>
<reference evidence="2 3" key="1">
    <citation type="submission" date="2016-07" db="EMBL/GenBank/DDBJ databases">
        <title>Draft genome of Scalindua rubra, obtained from a brine-seawater interface in the Red Sea, sheds light on salt adaptation in anammox bacteria.</title>
        <authorList>
            <person name="Speth D.R."/>
            <person name="Lagkouvardos I."/>
            <person name="Wang Y."/>
            <person name="Qian P.-Y."/>
            <person name="Dutilh B.E."/>
            <person name="Jetten M.S."/>
        </authorList>
    </citation>
    <scope>NUCLEOTIDE SEQUENCE [LARGE SCALE GENOMIC DNA]</scope>
    <source>
        <strain evidence="2">BSI-1</strain>
    </source>
</reference>
<dbReference type="AlphaFoldDB" id="A0A1E3X8A4"/>
<proteinExistence type="predicted"/>
<sequence>MKKVYGFLKSQKTGIIIGFTVTGLLIIGSLIMNFYPESYNGLSGEDITFFFNNPRPIHIWFYIMFVGFAMYGICIFFCTVDSIIRKIRGRARKVPLYGAPIVHIGFMVTLVAHLVGGIWSESGMPITIADKWVASGEYELKVTDLKTTSYPNGMPRKITAQMKIRKDGEEIDETLGYNNPVVFDHGTKEILLRNYGNMPNSVVLNISGRTRALKINDVIEINESKVLLANLYLPPQFRRPVIHLVSEDKDNQQYNQTYVPIGKQNSQKVNGENVTFEDISTSPAVVVTVKENPSIPLTLVAIGCFGTGMLLVIFRTAYKMVRV</sequence>
<organism evidence="2 3">
    <name type="scientific">Candidatus Scalindua rubra</name>
    <dbReference type="NCBI Taxonomy" id="1872076"/>
    <lineage>
        <taxon>Bacteria</taxon>
        <taxon>Pseudomonadati</taxon>
        <taxon>Planctomycetota</taxon>
        <taxon>Candidatus Brocadiia</taxon>
        <taxon>Candidatus Brocadiales</taxon>
        <taxon>Candidatus Scalinduaceae</taxon>
        <taxon>Candidatus Scalindua</taxon>
    </lineage>
</organism>